<reference evidence="1 2" key="1">
    <citation type="journal article" date="2020" name="ISME J.">
        <title>Comparative genomics reveals insights into cyanobacterial evolution and habitat adaptation.</title>
        <authorList>
            <person name="Chen M.Y."/>
            <person name="Teng W.K."/>
            <person name="Zhao L."/>
            <person name="Hu C.X."/>
            <person name="Zhou Y.K."/>
            <person name="Han B.P."/>
            <person name="Song L.R."/>
            <person name="Shu W.S."/>
        </authorList>
    </citation>
    <scope>NUCLEOTIDE SEQUENCE [LARGE SCALE GENOMIC DNA]</scope>
    <source>
        <strain evidence="1 2">FACHB-248</strain>
    </source>
</reference>
<keyword evidence="2" id="KW-1185">Reference proteome</keyword>
<proteinExistence type="predicted"/>
<accession>A0ABR8GZS9</accession>
<comment type="caution">
    <text evidence="1">The sequence shown here is derived from an EMBL/GenBank/DDBJ whole genome shotgun (WGS) entry which is preliminary data.</text>
</comment>
<dbReference type="EMBL" id="JACJTA010000105">
    <property type="protein sequence ID" value="MBD2608707.1"/>
    <property type="molecule type" value="Genomic_DNA"/>
</dbReference>
<gene>
    <name evidence="1" type="ORF">H6G81_30375</name>
</gene>
<organism evidence="1 2">
    <name type="scientific">Scytonema hofmannii FACHB-248</name>
    <dbReference type="NCBI Taxonomy" id="1842502"/>
    <lineage>
        <taxon>Bacteria</taxon>
        <taxon>Bacillati</taxon>
        <taxon>Cyanobacteriota</taxon>
        <taxon>Cyanophyceae</taxon>
        <taxon>Nostocales</taxon>
        <taxon>Scytonemataceae</taxon>
        <taxon>Scytonema</taxon>
    </lineage>
</organism>
<evidence type="ECO:0000313" key="2">
    <source>
        <dbReference type="Proteomes" id="UP000660380"/>
    </source>
</evidence>
<evidence type="ECO:0000313" key="1">
    <source>
        <dbReference type="EMBL" id="MBD2608707.1"/>
    </source>
</evidence>
<dbReference type="RefSeq" id="WP_144238416.1">
    <property type="nucleotide sequence ID" value="NZ_JACJTA010000105.1"/>
</dbReference>
<dbReference type="Proteomes" id="UP000660380">
    <property type="component" value="Unassembled WGS sequence"/>
</dbReference>
<protein>
    <submittedName>
        <fullName evidence="1">Type II toxin-antitoxin system HicB family antitoxin</fullName>
    </submittedName>
</protein>
<sequence length="128" mass="14653">MSESANLMEINTLAESQTANLKVNILLETREDGSAIASVLELPQYNVEAATREQALLMLKELLVQRMDKVEVIPMEIKLPQTEQFQRPWMKFAGVFKDDPDFDAVQQYIQEYRQELDAADSDTQREAS</sequence>
<name>A0ABR8GZS9_9CYAN</name>